<dbReference type="EMBL" id="WXYO01000006">
    <property type="protein sequence ID" value="NAS13002.1"/>
    <property type="molecule type" value="Genomic_DNA"/>
</dbReference>
<comment type="caution">
    <text evidence="2">The sequence shown here is derived from an EMBL/GenBank/DDBJ whole genome shotgun (WGS) entry which is preliminary data.</text>
</comment>
<protein>
    <recommendedName>
        <fullName evidence="1">Lantibiotic dehydratase N-terminal domain-containing protein</fullName>
    </recommendedName>
</protein>
<gene>
    <name evidence="2" type="ORF">GTQ38_13385</name>
</gene>
<name>A0A6L9EEJ4_9FLAO</name>
<dbReference type="Pfam" id="PF04738">
    <property type="entry name" value="Lant_dehydr_N"/>
    <property type="match status" value="1"/>
</dbReference>
<evidence type="ECO:0000313" key="3">
    <source>
        <dbReference type="Proteomes" id="UP000475249"/>
    </source>
</evidence>
<dbReference type="RefSeq" id="WP_161436048.1">
    <property type="nucleotide sequence ID" value="NZ_WXYO01000006.1"/>
</dbReference>
<proteinExistence type="predicted"/>
<feature type="domain" description="Lantibiotic dehydratase N-terminal" evidence="1">
    <location>
        <begin position="42"/>
        <end position="691"/>
    </location>
</feature>
<keyword evidence="3" id="KW-1185">Reference proteome</keyword>
<evidence type="ECO:0000313" key="2">
    <source>
        <dbReference type="EMBL" id="NAS13002.1"/>
    </source>
</evidence>
<organism evidence="2 3">
    <name type="scientific">Poritiphilus flavus</name>
    <dbReference type="NCBI Taxonomy" id="2697053"/>
    <lineage>
        <taxon>Bacteria</taxon>
        <taxon>Pseudomonadati</taxon>
        <taxon>Bacteroidota</taxon>
        <taxon>Flavobacteriia</taxon>
        <taxon>Flavobacteriales</taxon>
        <taxon>Flavobacteriaceae</taxon>
        <taxon>Poritiphilus</taxon>
    </lineage>
</organism>
<dbReference type="AlphaFoldDB" id="A0A6L9EEJ4"/>
<accession>A0A6L9EEJ4</accession>
<reference evidence="2 3" key="1">
    <citation type="submission" date="2020-01" db="EMBL/GenBank/DDBJ databases">
        <title>Bacteria diversity of Porities sp.</title>
        <authorList>
            <person name="Wang G."/>
        </authorList>
    </citation>
    <scope>NUCLEOTIDE SEQUENCE [LARGE SCALE GENOMIC DNA]</scope>
    <source>
        <strain evidence="2 3">R33</strain>
    </source>
</reference>
<dbReference type="InterPro" id="IPR006827">
    <property type="entry name" value="Lant_deHydtase_N"/>
</dbReference>
<dbReference type="Proteomes" id="UP000475249">
    <property type="component" value="Unassembled WGS sequence"/>
</dbReference>
<sequence>MSNPYESFPKFLLRAPIFPVSFFKKLTSTDHITSTELKKIWQNPIVREAIFLASRSLTEELDKWVDGKIKNDKKKEKLEYALLKYIARMSSRCTPFGLFAGCAVGEFGHETRIKICKGQKHRRHTRLDMNYAVALSQDIIKSKDIEKKLLFYPNSSIYFIGNELRYIEYKYISNNRHNEVIAVNSSHYLLEVLEKAANGALLEDLAQTLINETISYKESLDFVKSLVENQILVSDLEPSVSGPEFLKQMIDVLSEESDDNLSNLGNELTEIDKNLEKIDVVLGNSPNTYLKLSTDLKKLGTEFELNDLFQTDLMLETRENRISSEIVESVKRSLNFLNIITPTYDTTLGRFQSRFYERYGEREIDLTKALDVELGIGYLNNSKDNDINPLIDDIDFSNKNQEHLAREIKYEKIHSVLQEKVIRSLMNSEYLLNLSEEDFEDFEENWEDLPDTFSVMIELLKVDGEVKIKLSGAGGSSAANLLSRFGYADEDIKNYVHSIVDVETRMNHNKILAEISHLPESRVGNIVMRPVIRKYEIPYLSKSILPPSNQIPIDDLSISINRKGILLKSKKHDMEVIPRLTNAHNYRKNALPVYHFLCDMQTQGMRKRIGLDLGPLADNFAFIPRIVFGDFILQEATWNIKKSEIQNLKNMANSNSLLNKVEEFRKEKNMPQYVMLSERDNELLVNLKNLNSAKMFLNTIKNKNTIKLREFLACDEGVVKGEANREHFANQVLLSFYNSKKLKNG</sequence>
<evidence type="ECO:0000259" key="1">
    <source>
        <dbReference type="Pfam" id="PF04738"/>
    </source>
</evidence>